<reference evidence="2" key="1">
    <citation type="submission" date="2021-02" db="EMBL/GenBank/DDBJ databases">
        <authorList>
            <person name="Nowell W R."/>
        </authorList>
    </citation>
    <scope>NUCLEOTIDE SEQUENCE</scope>
</reference>
<evidence type="ECO:0000313" key="2">
    <source>
        <dbReference type="EMBL" id="CAF1171901.1"/>
    </source>
</evidence>
<feature type="region of interest" description="Disordered" evidence="1">
    <location>
        <begin position="47"/>
        <end position="75"/>
    </location>
</feature>
<name>A0A814UGA4_9BILA</name>
<gene>
    <name evidence="2" type="ORF">CJN711_LOCUS10551</name>
    <name evidence="3" type="ORF">KQP761_LOCUS33670</name>
</gene>
<accession>A0A814UGA4</accession>
<dbReference type="EMBL" id="CAJNOW010018803">
    <property type="protein sequence ID" value="CAF1668347.1"/>
    <property type="molecule type" value="Genomic_DNA"/>
</dbReference>
<feature type="compositionally biased region" description="Polar residues" evidence="1">
    <location>
        <begin position="104"/>
        <end position="132"/>
    </location>
</feature>
<dbReference type="EMBL" id="CAJNOV010004328">
    <property type="protein sequence ID" value="CAF1171901.1"/>
    <property type="molecule type" value="Genomic_DNA"/>
</dbReference>
<evidence type="ECO:0000313" key="4">
    <source>
        <dbReference type="Proteomes" id="UP000663855"/>
    </source>
</evidence>
<dbReference type="Proteomes" id="UP000663855">
    <property type="component" value="Unassembled WGS sequence"/>
</dbReference>
<dbReference type="OrthoDB" id="10019233at2759"/>
<organism evidence="2 4">
    <name type="scientific">Rotaria magnacalcarata</name>
    <dbReference type="NCBI Taxonomy" id="392030"/>
    <lineage>
        <taxon>Eukaryota</taxon>
        <taxon>Metazoa</taxon>
        <taxon>Spiralia</taxon>
        <taxon>Gnathifera</taxon>
        <taxon>Rotifera</taxon>
        <taxon>Eurotatoria</taxon>
        <taxon>Bdelloidea</taxon>
        <taxon>Philodinida</taxon>
        <taxon>Philodinidae</taxon>
        <taxon>Rotaria</taxon>
    </lineage>
</organism>
<dbReference type="AlphaFoldDB" id="A0A814UGA4"/>
<comment type="caution">
    <text evidence="2">The sequence shown here is derived from an EMBL/GenBank/DDBJ whole genome shotgun (WGS) entry which is preliminary data.</text>
</comment>
<evidence type="ECO:0000256" key="1">
    <source>
        <dbReference type="SAM" id="MobiDB-lite"/>
    </source>
</evidence>
<feature type="region of interest" description="Disordered" evidence="1">
    <location>
        <begin position="100"/>
        <end position="132"/>
    </location>
</feature>
<evidence type="ECO:0008006" key="5">
    <source>
        <dbReference type="Google" id="ProtNLM"/>
    </source>
</evidence>
<evidence type="ECO:0000313" key="3">
    <source>
        <dbReference type="EMBL" id="CAF1668347.1"/>
    </source>
</evidence>
<dbReference type="Proteomes" id="UP000663834">
    <property type="component" value="Unassembled WGS sequence"/>
</dbReference>
<protein>
    <recommendedName>
        <fullName evidence="5">CCHC-type domain-containing protein</fullName>
    </recommendedName>
</protein>
<proteinExistence type="predicted"/>
<sequence>MTNNEETEQSPFKLPERTINLNENQYTTAQLVSNSLKLVNDDSFKPIHKPRNQQLQGIDQNNENTTDTTNVHPINSPARSIRRMHSDDLDDDFIRVTYKKKRNSNGGTHNSLHATTSNIHDQPSSSNVINAKGHSNSYQRTIVNSNLRQPQPKHTTNVSTQQDISSAATRYAQTRYPFPPFIIRFPLKNTNDKHVAEEISLHFKQQHQLDLSFLNYRSSQAKCLENEQDVLLYVKDVESFTNLLDYKKWPITLDNNSFTVPSTPSIPPQLSLIIKNVDLRININEFAEHIKLQFPEVKNVIRLKNKMQQEIRYIKIEFISYLARNEMLKKGRINIDYRTYDIEEYLAPASVLICSKCCGIGHFKRQCTQNAITCKLCGQTYTDVKQHTCTNVPKCVHCDGAHASNATNCPIVKQFRADLTKKLLHSNSTTTNNNQYSYDPNHFPALAPNRNSSIGWSNNNVISKLDLLVQSVNQVNDKINKLSSWHEKFEKFMEEKNKNDEVIRRDVSILQNINKITEANIVQHDLKLKRHENILIKFIIPLLDEITKILSYQNYDQQGRVLDPDAKILFELNRAKLKCIIDGKEL</sequence>
<feature type="compositionally biased region" description="Low complexity" evidence="1">
    <location>
        <begin position="61"/>
        <end position="70"/>
    </location>
</feature>